<dbReference type="AlphaFoldDB" id="A0A2H3J7N8"/>
<evidence type="ECO:0000313" key="7">
    <source>
        <dbReference type="Proteomes" id="UP000218811"/>
    </source>
</evidence>
<dbReference type="Gene3D" id="3.40.50.300">
    <property type="entry name" value="P-loop containing nucleotide triphosphate hydrolases"/>
    <property type="match status" value="1"/>
</dbReference>
<dbReference type="SUPFAM" id="SSF52540">
    <property type="entry name" value="P-loop containing nucleoside triphosphate hydrolases"/>
    <property type="match status" value="1"/>
</dbReference>
<keyword evidence="2" id="KW-0547">Nucleotide-binding</keyword>
<dbReference type="EMBL" id="KB467942">
    <property type="protein sequence ID" value="PCH37645.1"/>
    <property type="molecule type" value="Genomic_DNA"/>
</dbReference>
<evidence type="ECO:0000313" key="6">
    <source>
        <dbReference type="EMBL" id="PCH37645.1"/>
    </source>
</evidence>
<evidence type="ECO:0000256" key="3">
    <source>
        <dbReference type="ARBA" id="ARBA00022801"/>
    </source>
</evidence>
<evidence type="ECO:0000259" key="5">
    <source>
        <dbReference type="PROSITE" id="PS51716"/>
    </source>
</evidence>
<dbReference type="PANTHER" id="PTHR32341">
    <property type="entry name" value="INTERFERON-INDUCIBLE GTPASE"/>
    <property type="match status" value="1"/>
</dbReference>
<dbReference type="OrthoDB" id="422720at2759"/>
<dbReference type="Proteomes" id="UP000218811">
    <property type="component" value="Unassembled WGS sequence"/>
</dbReference>
<organism evidence="6 7">
    <name type="scientific">Wolfiporia cocos (strain MD-104)</name>
    <name type="common">Brown rot fungus</name>
    <dbReference type="NCBI Taxonomy" id="742152"/>
    <lineage>
        <taxon>Eukaryota</taxon>
        <taxon>Fungi</taxon>
        <taxon>Dikarya</taxon>
        <taxon>Basidiomycota</taxon>
        <taxon>Agaricomycotina</taxon>
        <taxon>Agaricomycetes</taxon>
        <taxon>Polyporales</taxon>
        <taxon>Phaeolaceae</taxon>
        <taxon>Wolfiporia</taxon>
    </lineage>
</organism>
<reference evidence="6 7" key="1">
    <citation type="journal article" date="2012" name="Science">
        <title>The Paleozoic origin of enzymatic lignin decomposition reconstructed from 31 fungal genomes.</title>
        <authorList>
            <person name="Floudas D."/>
            <person name="Binder M."/>
            <person name="Riley R."/>
            <person name="Barry K."/>
            <person name="Blanchette R.A."/>
            <person name="Henrissat B."/>
            <person name="Martinez A.T."/>
            <person name="Otillar R."/>
            <person name="Spatafora J.W."/>
            <person name="Yadav J.S."/>
            <person name="Aerts A."/>
            <person name="Benoit I."/>
            <person name="Boyd A."/>
            <person name="Carlson A."/>
            <person name="Copeland A."/>
            <person name="Coutinho P.M."/>
            <person name="de Vries R.P."/>
            <person name="Ferreira P."/>
            <person name="Findley K."/>
            <person name="Foster B."/>
            <person name="Gaskell J."/>
            <person name="Glotzer D."/>
            <person name="Gorecki P."/>
            <person name="Heitman J."/>
            <person name="Hesse C."/>
            <person name="Hori C."/>
            <person name="Igarashi K."/>
            <person name="Jurgens J.A."/>
            <person name="Kallen N."/>
            <person name="Kersten P."/>
            <person name="Kohler A."/>
            <person name="Kuees U."/>
            <person name="Kumar T.K.A."/>
            <person name="Kuo A."/>
            <person name="LaButti K."/>
            <person name="Larrondo L.F."/>
            <person name="Lindquist E."/>
            <person name="Ling A."/>
            <person name="Lombard V."/>
            <person name="Lucas S."/>
            <person name="Lundell T."/>
            <person name="Martin R."/>
            <person name="McLaughlin D.J."/>
            <person name="Morgenstern I."/>
            <person name="Morin E."/>
            <person name="Murat C."/>
            <person name="Nagy L.G."/>
            <person name="Nolan M."/>
            <person name="Ohm R.A."/>
            <person name="Patyshakuliyeva A."/>
            <person name="Rokas A."/>
            <person name="Ruiz-Duenas F.J."/>
            <person name="Sabat G."/>
            <person name="Salamov A."/>
            <person name="Samejima M."/>
            <person name="Schmutz J."/>
            <person name="Slot J.C."/>
            <person name="St John F."/>
            <person name="Stenlid J."/>
            <person name="Sun H."/>
            <person name="Sun S."/>
            <person name="Syed K."/>
            <person name="Tsang A."/>
            <person name="Wiebenga A."/>
            <person name="Young D."/>
            <person name="Pisabarro A."/>
            <person name="Eastwood D.C."/>
            <person name="Martin F."/>
            <person name="Cullen D."/>
            <person name="Grigoriev I.V."/>
            <person name="Hibbett D.S."/>
        </authorList>
    </citation>
    <scope>NUCLEOTIDE SEQUENCE [LARGE SCALE GENOMIC DNA]</scope>
    <source>
        <strain evidence="6 7">MD-104</strain>
    </source>
</reference>
<evidence type="ECO:0000256" key="2">
    <source>
        <dbReference type="ARBA" id="ARBA00022741"/>
    </source>
</evidence>
<name>A0A2H3J7N8_WOLCO</name>
<dbReference type="Pfam" id="PF05049">
    <property type="entry name" value="IIGP"/>
    <property type="match status" value="1"/>
</dbReference>
<accession>A0A2H3J7N8</accession>
<sequence length="239" mass="27105">LKLGLKPVVTPALKEREAKKALYEYEDGKYHIAVTGMSGTGKSSFINAVRGLGNRSNNPLVAATGVAETTLKPRRYPDPDNTRPYVWYDIPGAGTLEISDWQYFNDHGLYIFDCIVVLFDTRFFETDVAILKHCVHFGIPSFIVRSKSEVHVQNIYNELLEFLIEEDDIDEEQLRMDARVEYIGETRESVAHNLGRAGLSRQPIFCIDRTNLLRIVQGKRTPDAIDEAKLLRTMLTVAQ</sequence>
<feature type="non-terminal residue" evidence="6">
    <location>
        <position position="239"/>
    </location>
</feature>
<dbReference type="GO" id="GO:0016020">
    <property type="term" value="C:membrane"/>
    <property type="evidence" value="ECO:0007669"/>
    <property type="project" value="InterPro"/>
</dbReference>
<keyword evidence="4" id="KW-0342">GTP-binding</keyword>
<dbReference type="STRING" id="742152.A0A2H3J7N8"/>
<dbReference type="GO" id="GO:0016787">
    <property type="term" value="F:hydrolase activity"/>
    <property type="evidence" value="ECO:0007669"/>
    <property type="project" value="UniProtKB-KW"/>
</dbReference>
<keyword evidence="7" id="KW-1185">Reference proteome</keyword>
<feature type="non-terminal residue" evidence="6">
    <location>
        <position position="1"/>
    </location>
</feature>
<dbReference type="PANTHER" id="PTHR32341:SF10">
    <property type="entry name" value="INTERFERON-INDUCIBLE GTPASE 5"/>
    <property type="match status" value="1"/>
</dbReference>
<dbReference type="InterPro" id="IPR007743">
    <property type="entry name" value="Immunity-related_GTPase-like"/>
</dbReference>
<gene>
    <name evidence="6" type="ORF">WOLCODRAFT_52224</name>
</gene>
<comment type="similarity">
    <text evidence="1">Belongs to the TRAFAC class dynamin-like GTPase superfamily. IRG family.</text>
</comment>
<dbReference type="InterPro" id="IPR030385">
    <property type="entry name" value="G_IRG_dom"/>
</dbReference>
<dbReference type="InterPro" id="IPR051515">
    <property type="entry name" value="IRG"/>
</dbReference>
<evidence type="ECO:0000256" key="4">
    <source>
        <dbReference type="ARBA" id="ARBA00023134"/>
    </source>
</evidence>
<keyword evidence="3" id="KW-0378">Hydrolase</keyword>
<dbReference type="OMA" id="CEMQRRS"/>
<feature type="domain" description="IRG-type G" evidence="5">
    <location>
        <begin position="28"/>
        <end position="237"/>
    </location>
</feature>
<proteinExistence type="inferred from homology"/>
<protein>
    <recommendedName>
        <fullName evidence="5">IRG-type G domain-containing protein</fullName>
    </recommendedName>
</protein>
<dbReference type="PROSITE" id="PS51716">
    <property type="entry name" value="G_IRG"/>
    <property type="match status" value="1"/>
</dbReference>
<evidence type="ECO:0000256" key="1">
    <source>
        <dbReference type="ARBA" id="ARBA00005429"/>
    </source>
</evidence>
<dbReference type="GO" id="GO:0005525">
    <property type="term" value="F:GTP binding"/>
    <property type="evidence" value="ECO:0007669"/>
    <property type="project" value="UniProtKB-KW"/>
</dbReference>
<dbReference type="InterPro" id="IPR027417">
    <property type="entry name" value="P-loop_NTPase"/>
</dbReference>